<sequence>MKSLLLCFILISFSTSIFAQSDCENGFESKLKSYSQKELELKIDSLIGVCPEWSEAYLYKASTFRLDWKKQLEFTQLAISKDSAAHAYLYRAYVRKKGYEDKLSTSLFNTLYTEGYSSNYQNSVHSRQRFVLEKRLENEYKIMQSAFSDDLKKVETLEHQKTSFYYFLSGIRYQFEENFQLMEEAFQTGIETYNSETSRKSYQDFPDLEAQLYNGLFQSKARLAKYDELESLYDKIPEYLKEEESIKISVAEAYFVKNDYEKVNEILEEGLFSEMTELKAFRWLNDLYNGNWAEGKNLARLFRNSFANFMLRDKLMNWVLQNPETPHNTKEAKLIFETLFVKQEIFQLEGLQPFQLDVPLAREEAIVFCDRFLSKKPNDIYFRAYRLKYLGLLGKMVSLEDEFSPLWKQIKNKEDLLLNVGYDLFDAMFYAGKYNKAYLVHYKLKIYDEKALIMRSKAREALLNYTRSGNVKSFIEPLNIGYQKLLKANNTMLWYDNGSFLKYLTAYLCLYGYDVEGLTMLPFTHSFDTLQESIPDTDWLTAYFLSTTSEDRALYQRKIKQVPAMQYFLNKVLNKNL</sequence>
<dbReference type="RefSeq" id="WP_109615542.1">
    <property type="nucleotide sequence ID" value="NZ_QGDO01000001.1"/>
</dbReference>
<proteinExistence type="predicted"/>
<keyword evidence="3" id="KW-1185">Reference proteome</keyword>
<evidence type="ECO:0008006" key="4">
    <source>
        <dbReference type="Google" id="ProtNLM"/>
    </source>
</evidence>
<evidence type="ECO:0000313" key="3">
    <source>
        <dbReference type="Proteomes" id="UP000245535"/>
    </source>
</evidence>
<comment type="caution">
    <text evidence="2">The sequence shown here is derived from an EMBL/GenBank/DDBJ whole genome shotgun (WGS) entry which is preliminary data.</text>
</comment>
<dbReference type="EMBL" id="QGDO01000001">
    <property type="protein sequence ID" value="PWJ44019.1"/>
    <property type="molecule type" value="Genomic_DNA"/>
</dbReference>
<reference evidence="2 3" key="1">
    <citation type="submission" date="2018-03" db="EMBL/GenBank/DDBJ databases">
        <title>Genomic Encyclopedia of Archaeal and Bacterial Type Strains, Phase II (KMG-II): from individual species to whole genera.</title>
        <authorList>
            <person name="Goeker M."/>
        </authorList>
    </citation>
    <scope>NUCLEOTIDE SEQUENCE [LARGE SCALE GENOMIC DNA]</scope>
    <source>
        <strain evidence="2 3">DSM 28229</strain>
    </source>
</reference>
<name>A0A315ZFU0_SEDFL</name>
<dbReference type="Proteomes" id="UP000245535">
    <property type="component" value="Unassembled WGS sequence"/>
</dbReference>
<keyword evidence="1" id="KW-0732">Signal</keyword>
<feature type="chain" id="PRO_5016267370" description="Tetratricopeptide repeat protein" evidence="1">
    <location>
        <begin position="20"/>
        <end position="577"/>
    </location>
</feature>
<dbReference type="AlphaFoldDB" id="A0A315ZFU0"/>
<organism evidence="2 3">
    <name type="scientific">Sediminitomix flava</name>
    <dbReference type="NCBI Taxonomy" id="379075"/>
    <lineage>
        <taxon>Bacteria</taxon>
        <taxon>Pseudomonadati</taxon>
        <taxon>Bacteroidota</taxon>
        <taxon>Cytophagia</taxon>
        <taxon>Cytophagales</taxon>
        <taxon>Flammeovirgaceae</taxon>
        <taxon>Sediminitomix</taxon>
    </lineage>
</organism>
<feature type="signal peptide" evidence="1">
    <location>
        <begin position="1"/>
        <end position="19"/>
    </location>
</feature>
<evidence type="ECO:0000256" key="1">
    <source>
        <dbReference type="SAM" id="SignalP"/>
    </source>
</evidence>
<accession>A0A315ZFU0</accession>
<gene>
    <name evidence="2" type="ORF">BC781_101369</name>
</gene>
<evidence type="ECO:0000313" key="2">
    <source>
        <dbReference type="EMBL" id="PWJ44019.1"/>
    </source>
</evidence>
<protein>
    <recommendedName>
        <fullName evidence="4">Tetratricopeptide repeat protein</fullName>
    </recommendedName>
</protein>